<keyword evidence="3" id="KW-1185">Reference proteome</keyword>
<dbReference type="AlphaFoldDB" id="A0A0M0J5Z2"/>
<organism evidence="2 3">
    <name type="scientific">Chrysochromulina tobinii</name>
    <dbReference type="NCBI Taxonomy" id="1460289"/>
    <lineage>
        <taxon>Eukaryota</taxon>
        <taxon>Haptista</taxon>
        <taxon>Haptophyta</taxon>
        <taxon>Prymnesiophyceae</taxon>
        <taxon>Prymnesiales</taxon>
        <taxon>Chrysochromulinaceae</taxon>
        <taxon>Chrysochromulina</taxon>
    </lineage>
</organism>
<comment type="caution">
    <text evidence="2">The sequence shown here is derived from an EMBL/GenBank/DDBJ whole genome shotgun (WGS) entry which is preliminary data.</text>
</comment>
<keyword evidence="1" id="KW-0175">Coiled coil</keyword>
<gene>
    <name evidence="2" type="ORF">Ctob_000668</name>
</gene>
<reference evidence="3" key="1">
    <citation type="journal article" date="2015" name="PLoS Genet.">
        <title>Genome Sequence and Transcriptome Analyses of Chrysochromulina tobin: Metabolic Tools for Enhanced Algal Fitness in the Prominent Order Prymnesiales (Haptophyceae).</title>
        <authorList>
            <person name="Hovde B.T."/>
            <person name="Deodato C.R."/>
            <person name="Hunsperger H.M."/>
            <person name="Ryken S.A."/>
            <person name="Yost W."/>
            <person name="Jha R.K."/>
            <person name="Patterson J."/>
            <person name="Monnat R.J. Jr."/>
            <person name="Barlow S.B."/>
            <person name="Starkenburg S.R."/>
            <person name="Cattolico R.A."/>
        </authorList>
    </citation>
    <scope>NUCLEOTIDE SEQUENCE</scope>
    <source>
        <strain evidence="3">CCMP291</strain>
    </source>
</reference>
<dbReference type="Proteomes" id="UP000037460">
    <property type="component" value="Unassembled WGS sequence"/>
</dbReference>
<evidence type="ECO:0000313" key="3">
    <source>
        <dbReference type="Proteomes" id="UP000037460"/>
    </source>
</evidence>
<name>A0A0M0J5Z2_9EUKA</name>
<feature type="coiled-coil region" evidence="1">
    <location>
        <begin position="87"/>
        <end position="179"/>
    </location>
</feature>
<proteinExistence type="predicted"/>
<feature type="coiled-coil region" evidence="1">
    <location>
        <begin position="16"/>
        <end position="43"/>
    </location>
</feature>
<evidence type="ECO:0000256" key="1">
    <source>
        <dbReference type="SAM" id="Coils"/>
    </source>
</evidence>
<dbReference type="EMBL" id="JWZX01003317">
    <property type="protein sequence ID" value="KOO22001.1"/>
    <property type="molecule type" value="Genomic_DNA"/>
</dbReference>
<accession>A0A0M0J5Z2</accession>
<sequence length="473" mass="52985">MAAVVTDRVEHICEKNQQLRAHVAKLEQHIAELQAELEKKKLIETITQRQLLHERTRDANDGMCGSSLRPETSRHIFGDGAPNTAGMELLQAALEEARAENTRLASEIKRLALEFGRVTQAHTRAEAQLQQLRREDEKRLLIEENQRLAAENQRLLTSHQKAEATLAILQTNSEKIKERWEGRHANALRRVKEETEHKVGSKVAKLRKTISAMEMAMKEQARRVETDARVTGREKEEAEVKAMSKAYDNTLLDRTFAVKLNGEAAKEAVLAHVHAKRVAYRGAAGYLTLTLSWASTFDLNLCFRFPDYQVIWTRNTKAHGGRLDVASQDSTKPLQNIFFTDRPADGNYKVKITSYSEPKQTDCASPVPFDVVIQVGGAVYVLHSPEWAPKRVSSSPITGSLSMDVCELTLHAGTHWLTLDPAFEQVGEVKGSAGLLEPVRGHFVSKPPGELEWSTDHLMFAGSMPRPCLFDDS</sequence>
<evidence type="ECO:0000313" key="2">
    <source>
        <dbReference type="EMBL" id="KOO22001.1"/>
    </source>
</evidence>
<protein>
    <submittedName>
        <fullName evidence="2">Uncharacterized protein</fullName>
    </submittedName>
</protein>